<dbReference type="OrthoDB" id="9788252at2"/>
<feature type="transmembrane region" description="Helical" evidence="5">
    <location>
        <begin position="67"/>
        <end position="90"/>
    </location>
</feature>
<organism evidence="7 8">
    <name type="scientific">Isobaculum melis</name>
    <dbReference type="NCBI Taxonomy" id="142588"/>
    <lineage>
        <taxon>Bacteria</taxon>
        <taxon>Bacillati</taxon>
        <taxon>Bacillota</taxon>
        <taxon>Bacilli</taxon>
        <taxon>Lactobacillales</taxon>
        <taxon>Carnobacteriaceae</taxon>
        <taxon>Isobaculum</taxon>
    </lineage>
</organism>
<dbReference type="EMBL" id="FOHA01000001">
    <property type="protein sequence ID" value="SER55445.1"/>
    <property type="molecule type" value="Genomic_DNA"/>
</dbReference>
<protein>
    <submittedName>
        <fullName evidence="7">ABC-2 type transport system permease protein</fullName>
    </submittedName>
</protein>
<dbReference type="PANTHER" id="PTHR43229">
    <property type="entry name" value="NODULATION PROTEIN J"/>
    <property type="match status" value="1"/>
</dbReference>
<dbReference type="Proteomes" id="UP000198948">
    <property type="component" value="Unassembled WGS sequence"/>
</dbReference>
<dbReference type="InterPro" id="IPR013525">
    <property type="entry name" value="ABC2_TM"/>
</dbReference>
<name>A0A1H9Q5N8_9LACT</name>
<accession>A0A1H9Q5N8</accession>
<sequence>MNNEQVSNQIARTNSFALKKLWGLIRWSLVRHKYLISAFSLVQAVFAIAIVYGLALLIPEIDAESAVYLSSGAITLGMIAVGCVLAPQIASTSKQNGLFDYQRTLPVSRSSILLADIIIWSVASLPGIMMSCLATVLRFQITIHVTPSSIFTILITQITMICIGFAIAYWLPPNAMALATQIIMIGGLLFSPITYPIARLPEWTTYIYQVLPFVPTSNLIRATLFQSEILDPINLIVVLGWAVVAFIFALMALAKRK</sequence>
<keyword evidence="8" id="KW-1185">Reference proteome</keyword>
<feature type="transmembrane region" description="Helical" evidence="5">
    <location>
        <begin position="111"/>
        <end position="137"/>
    </location>
</feature>
<feature type="transmembrane region" description="Helical" evidence="5">
    <location>
        <begin position="149"/>
        <end position="171"/>
    </location>
</feature>
<keyword evidence="2 5" id="KW-0812">Transmembrane</keyword>
<evidence type="ECO:0000256" key="4">
    <source>
        <dbReference type="ARBA" id="ARBA00023136"/>
    </source>
</evidence>
<gene>
    <name evidence="7" type="ORF">SAMN04488559_101345</name>
</gene>
<feature type="transmembrane region" description="Helical" evidence="5">
    <location>
        <begin position="233"/>
        <end position="254"/>
    </location>
</feature>
<dbReference type="InterPro" id="IPR051784">
    <property type="entry name" value="Nod_factor_ABC_transporter"/>
</dbReference>
<evidence type="ECO:0000256" key="1">
    <source>
        <dbReference type="ARBA" id="ARBA00004141"/>
    </source>
</evidence>
<dbReference type="STRING" id="142588.SAMN04488559_101345"/>
<feature type="transmembrane region" description="Helical" evidence="5">
    <location>
        <begin position="34"/>
        <end position="55"/>
    </location>
</feature>
<dbReference type="AlphaFoldDB" id="A0A1H9Q5N8"/>
<evidence type="ECO:0000256" key="2">
    <source>
        <dbReference type="ARBA" id="ARBA00022692"/>
    </source>
</evidence>
<reference evidence="7 8" key="1">
    <citation type="submission" date="2016-10" db="EMBL/GenBank/DDBJ databases">
        <authorList>
            <person name="de Groot N.N."/>
        </authorList>
    </citation>
    <scope>NUCLEOTIDE SEQUENCE [LARGE SCALE GENOMIC DNA]</scope>
    <source>
        <strain evidence="7 8">DSM 13760</strain>
    </source>
</reference>
<dbReference type="RefSeq" id="WP_092649618.1">
    <property type="nucleotide sequence ID" value="NZ_FOHA01000001.1"/>
</dbReference>
<keyword evidence="3 5" id="KW-1133">Transmembrane helix</keyword>
<comment type="subcellular location">
    <subcellularLocation>
        <location evidence="1">Membrane</location>
        <topology evidence="1">Multi-pass membrane protein</topology>
    </subcellularLocation>
</comment>
<feature type="domain" description="ABC-2 type transporter transmembrane" evidence="6">
    <location>
        <begin position="28"/>
        <end position="225"/>
    </location>
</feature>
<proteinExistence type="predicted"/>
<evidence type="ECO:0000313" key="8">
    <source>
        <dbReference type="Proteomes" id="UP000198948"/>
    </source>
</evidence>
<evidence type="ECO:0000256" key="3">
    <source>
        <dbReference type="ARBA" id="ARBA00022989"/>
    </source>
</evidence>
<dbReference type="PANTHER" id="PTHR43229:SF3">
    <property type="entry name" value="ABC-TYPE MULTIDRUG TRANSPORT SYSTEM, PERMEASE COMPONENT"/>
    <property type="match status" value="1"/>
</dbReference>
<dbReference type="GO" id="GO:0016020">
    <property type="term" value="C:membrane"/>
    <property type="evidence" value="ECO:0007669"/>
    <property type="project" value="UniProtKB-SubCell"/>
</dbReference>
<feature type="transmembrane region" description="Helical" evidence="5">
    <location>
        <begin position="178"/>
        <end position="198"/>
    </location>
</feature>
<evidence type="ECO:0000256" key="5">
    <source>
        <dbReference type="SAM" id="Phobius"/>
    </source>
</evidence>
<evidence type="ECO:0000259" key="6">
    <source>
        <dbReference type="Pfam" id="PF01061"/>
    </source>
</evidence>
<dbReference type="GO" id="GO:0140359">
    <property type="term" value="F:ABC-type transporter activity"/>
    <property type="evidence" value="ECO:0007669"/>
    <property type="project" value="InterPro"/>
</dbReference>
<evidence type="ECO:0000313" key="7">
    <source>
        <dbReference type="EMBL" id="SER55445.1"/>
    </source>
</evidence>
<dbReference type="Pfam" id="PF01061">
    <property type="entry name" value="ABC2_membrane"/>
    <property type="match status" value="1"/>
</dbReference>
<keyword evidence="4 5" id="KW-0472">Membrane</keyword>